<evidence type="ECO:0000259" key="1">
    <source>
        <dbReference type="SMART" id="SM00867"/>
    </source>
</evidence>
<organism evidence="2 3">
    <name type="scientific">Aequorivita aquimaris</name>
    <dbReference type="NCBI Taxonomy" id="1548749"/>
    <lineage>
        <taxon>Bacteria</taxon>
        <taxon>Pseudomonadati</taxon>
        <taxon>Bacteroidota</taxon>
        <taxon>Flavobacteriia</taxon>
        <taxon>Flavobacteriales</taxon>
        <taxon>Flavobacteriaceae</taxon>
        <taxon>Aequorivita</taxon>
    </lineage>
</organism>
<keyword evidence="3" id="KW-1185">Reference proteome</keyword>
<dbReference type="EMBL" id="JRWG01000008">
    <property type="protein sequence ID" value="KXN98271.1"/>
    <property type="molecule type" value="Genomic_DNA"/>
</dbReference>
<dbReference type="RefSeq" id="WP_062622747.1">
    <property type="nucleotide sequence ID" value="NZ_JRWG01000008.1"/>
</dbReference>
<name>A0A137RFN5_9FLAO</name>
<dbReference type="Proteomes" id="UP000070138">
    <property type="component" value="Unassembled WGS sequence"/>
</dbReference>
<dbReference type="SUPFAM" id="SSF101874">
    <property type="entry name" value="YceI-like"/>
    <property type="match status" value="1"/>
</dbReference>
<evidence type="ECO:0000313" key="3">
    <source>
        <dbReference type="Proteomes" id="UP000070138"/>
    </source>
</evidence>
<accession>A0A137RFN5</accession>
<evidence type="ECO:0000313" key="2">
    <source>
        <dbReference type="EMBL" id="KXN98271.1"/>
    </source>
</evidence>
<reference evidence="2 3" key="2">
    <citation type="journal article" date="2016" name="Int. J. Syst. Evol. Microbiol.">
        <title>Vitellibacter aquimaris sp. nov., a marine bacterium isolated from seawater.</title>
        <authorList>
            <person name="Thevarajoo S."/>
            <person name="Selvaratnam C."/>
            <person name="Goh K.M."/>
            <person name="Hong K.W."/>
            <person name="Chan X.Y."/>
            <person name="Chan K.G."/>
            <person name="Chong C.S."/>
        </authorList>
    </citation>
    <scope>NUCLEOTIDE SEQUENCE [LARGE SCALE GENOMIC DNA]</scope>
    <source>
        <strain evidence="2 3">D-24</strain>
    </source>
</reference>
<dbReference type="OrthoDB" id="116832at2"/>
<dbReference type="PATRIC" id="fig|1548749.3.peg.2497"/>
<feature type="domain" description="Lipid/polyisoprenoid-binding YceI-like" evidence="1">
    <location>
        <begin position="23"/>
        <end position="180"/>
    </location>
</feature>
<dbReference type="Gene3D" id="2.40.128.110">
    <property type="entry name" value="Lipid/polyisoprenoid-binding, YceI-like"/>
    <property type="match status" value="1"/>
</dbReference>
<sequence>MKTIIVLLIFCFAFAVTAIGQEKFATKTGEINFEASVPSFEEVKAENNNVSAVLETGTGNFAALALMKGFRFKVALMEEHFNENYIESSKYPKATFKGKIQDFDYFELSGEKEYVINGTFNLHGTDKTMEVPAVISKEGEDVWVTAQFVLKPEEFNIKIPSIVSKKIADEVNVSAVFKLQKQ</sequence>
<dbReference type="PANTHER" id="PTHR34406:SF1">
    <property type="entry name" value="PROTEIN YCEI"/>
    <property type="match status" value="1"/>
</dbReference>
<protein>
    <recommendedName>
        <fullName evidence="1">Lipid/polyisoprenoid-binding YceI-like domain-containing protein</fullName>
    </recommendedName>
</protein>
<dbReference type="InterPro" id="IPR007372">
    <property type="entry name" value="Lipid/polyisoprenoid-bd_YceI"/>
</dbReference>
<dbReference type="SMART" id="SM00867">
    <property type="entry name" value="YceI"/>
    <property type="match status" value="1"/>
</dbReference>
<reference evidence="3" key="1">
    <citation type="submission" date="2014-10" db="EMBL/GenBank/DDBJ databases">
        <title>Genome sequencing of Vitellibacter sp. D-24.</title>
        <authorList>
            <person name="Thevarajoo S."/>
            <person name="Selvaratnam C."/>
            <person name="Goh K.M."/>
            <person name="Chong C.S."/>
        </authorList>
    </citation>
    <scope>NUCLEOTIDE SEQUENCE [LARGE SCALE GENOMIC DNA]</scope>
    <source>
        <strain evidence="3">D-24</strain>
    </source>
</reference>
<dbReference type="Pfam" id="PF04264">
    <property type="entry name" value="YceI"/>
    <property type="match status" value="1"/>
</dbReference>
<comment type="caution">
    <text evidence="2">The sequence shown here is derived from an EMBL/GenBank/DDBJ whole genome shotgun (WGS) entry which is preliminary data.</text>
</comment>
<dbReference type="AlphaFoldDB" id="A0A137RFN5"/>
<dbReference type="PANTHER" id="PTHR34406">
    <property type="entry name" value="PROTEIN YCEI"/>
    <property type="match status" value="1"/>
</dbReference>
<gene>
    <name evidence="2" type="ORF">LS48_11935</name>
</gene>
<dbReference type="STRING" id="1548749.LS48_11935"/>
<dbReference type="InterPro" id="IPR036761">
    <property type="entry name" value="TTHA0802/YceI-like_sf"/>
</dbReference>
<proteinExistence type="predicted"/>